<name>A0A1M4RVV3_9ACTO</name>
<reference evidence="3" key="1">
    <citation type="submission" date="2016-09" db="EMBL/GenBank/DDBJ databases">
        <authorList>
            <person name="Strepis N."/>
        </authorList>
    </citation>
    <scope>NUCLEOTIDE SEQUENCE [LARGE SCALE GENOMIC DNA]</scope>
</reference>
<evidence type="ECO:0000256" key="1">
    <source>
        <dbReference type="SAM" id="Phobius"/>
    </source>
</evidence>
<dbReference type="Proteomes" id="UP000184291">
    <property type="component" value="Unassembled WGS sequence"/>
</dbReference>
<sequence>METVYLALLLSNLLWTVIGVAGLGVGITAVARGQDRSRGIAAIIVSVAAPVVSFGVWLVLTLITAPLG</sequence>
<dbReference type="RefSeq" id="WP_139240691.1">
    <property type="nucleotide sequence ID" value="NZ_FQTT01000001.1"/>
</dbReference>
<dbReference type="AlphaFoldDB" id="A0A1M4RVV3"/>
<accession>A0A1M4RVV3</accession>
<evidence type="ECO:0000313" key="2">
    <source>
        <dbReference type="EMBL" id="SHE24106.1"/>
    </source>
</evidence>
<gene>
    <name evidence="2" type="ORF">ACGLYG10_0304</name>
</gene>
<feature type="transmembrane region" description="Helical" evidence="1">
    <location>
        <begin position="39"/>
        <end position="63"/>
    </location>
</feature>
<evidence type="ECO:0000313" key="3">
    <source>
        <dbReference type="Proteomes" id="UP000184291"/>
    </source>
</evidence>
<proteinExistence type="predicted"/>
<dbReference type="EMBL" id="FQTT01000001">
    <property type="protein sequence ID" value="SHE24106.1"/>
    <property type="molecule type" value="Genomic_DNA"/>
</dbReference>
<keyword evidence="3" id="KW-1185">Reference proteome</keyword>
<dbReference type="STRING" id="1892869.ACGLYG10_0304"/>
<protein>
    <submittedName>
        <fullName evidence="2">Uncharacterized protein</fullName>
    </submittedName>
</protein>
<organism evidence="2 3">
    <name type="scientific">Actinomyces glycerinitolerans</name>
    <dbReference type="NCBI Taxonomy" id="1892869"/>
    <lineage>
        <taxon>Bacteria</taxon>
        <taxon>Bacillati</taxon>
        <taxon>Actinomycetota</taxon>
        <taxon>Actinomycetes</taxon>
        <taxon>Actinomycetales</taxon>
        <taxon>Actinomycetaceae</taxon>
        <taxon>Actinomyces</taxon>
    </lineage>
</organism>
<keyword evidence="1" id="KW-1133">Transmembrane helix</keyword>
<keyword evidence="1" id="KW-0812">Transmembrane</keyword>
<keyword evidence="1" id="KW-0472">Membrane</keyword>
<feature type="transmembrane region" description="Helical" evidence="1">
    <location>
        <begin position="6"/>
        <end position="27"/>
    </location>
</feature>